<keyword evidence="2" id="KW-1185">Reference proteome</keyword>
<dbReference type="InterPro" id="IPR026142">
    <property type="entry name" value="Pro_pase_1_reg_su_36"/>
</dbReference>
<evidence type="ECO:0000313" key="1">
    <source>
        <dbReference type="EMBL" id="NWI63077.1"/>
    </source>
</evidence>
<dbReference type="AlphaFoldDB" id="A0A851D672"/>
<dbReference type="PANTHER" id="PTHR21055:SF3">
    <property type="entry name" value="PROTEIN PHOSPHATASE 1 REGULATORY SUBUNIT 36"/>
    <property type="match status" value="1"/>
</dbReference>
<dbReference type="OrthoDB" id="6724830at2759"/>
<accession>A0A851D672</accession>
<organism evidence="1 2">
    <name type="scientific">Todus mexicanus</name>
    <name type="common">Puerto Rican tody</name>
    <dbReference type="NCBI Taxonomy" id="135184"/>
    <lineage>
        <taxon>Eukaryota</taxon>
        <taxon>Metazoa</taxon>
        <taxon>Chordata</taxon>
        <taxon>Craniata</taxon>
        <taxon>Vertebrata</taxon>
        <taxon>Euteleostomi</taxon>
        <taxon>Archelosauria</taxon>
        <taxon>Archosauria</taxon>
        <taxon>Dinosauria</taxon>
        <taxon>Saurischia</taxon>
        <taxon>Theropoda</taxon>
        <taxon>Coelurosauria</taxon>
        <taxon>Aves</taxon>
        <taxon>Neognathae</taxon>
        <taxon>Neoaves</taxon>
        <taxon>Telluraves</taxon>
        <taxon>Coraciimorphae</taxon>
        <taxon>Coraciiformes</taxon>
        <taxon>Todidae</taxon>
        <taxon>Todus</taxon>
    </lineage>
</organism>
<feature type="non-terminal residue" evidence="1">
    <location>
        <position position="1"/>
    </location>
</feature>
<dbReference type="GO" id="GO:0019902">
    <property type="term" value="F:phosphatase binding"/>
    <property type="evidence" value="ECO:0007669"/>
    <property type="project" value="InterPro"/>
</dbReference>
<dbReference type="Pfam" id="PF14895">
    <property type="entry name" value="PPPI_inhib"/>
    <property type="match status" value="1"/>
</dbReference>
<name>A0A851D672_TODME</name>
<reference evidence="1" key="1">
    <citation type="submission" date="2019-10" db="EMBL/GenBank/DDBJ databases">
        <title>Bird 10,000 Genomes (B10K) Project - Family phase.</title>
        <authorList>
            <person name="Zhang G."/>
        </authorList>
    </citation>
    <scope>NUCLEOTIDE SEQUENCE</scope>
    <source>
        <strain evidence="1">B10K-DU-002-69</strain>
        <tissue evidence="1">Muscle</tissue>
    </source>
</reference>
<sequence length="285" mass="33274">SIFQDDCSTTLPERRVDDKEVKLHRLSKWLKHEYVTLDDVKYAALLLKESNESHPILPFSAVMRNQRLDEFLMALLLYLSFYVEKIALEKKYRSLISTVIFLENKEMDDVLAKLSAARIHLAKVYGNVFLKRRMELNRRVPGEKRKTSLRKERAFFEGLYNFCSYVAWIVFKRKNFRVIREEICRLLCSDVFNPALRESNNVDLQKPGHWTDDANTVRLPYLRKARAKGPSINNMVQERSPVLSTLLPLRGSAQFISQNRDGRGRAPQPCRCDDLLDFSELLSTK</sequence>
<dbReference type="PANTHER" id="PTHR21055">
    <property type="entry name" value="PROTEIN PHOSPHATASE 1 REGULATORY SUBUNIT 36"/>
    <property type="match status" value="1"/>
</dbReference>
<dbReference type="EMBL" id="WEIS01011830">
    <property type="protein sequence ID" value="NWI63077.1"/>
    <property type="molecule type" value="Genomic_DNA"/>
</dbReference>
<dbReference type="Proteomes" id="UP000660247">
    <property type="component" value="Unassembled WGS sequence"/>
</dbReference>
<gene>
    <name evidence="1" type="primary">Ppp1r36</name>
    <name evidence="1" type="ORF">TODMEX_R05635</name>
</gene>
<evidence type="ECO:0000313" key="2">
    <source>
        <dbReference type="Proteomes" id="UP000660247"/>
    </source>
</evidence>
<feature type="non-terminal residue" evidence="1">
    <location>
        <position position="285"/>
    </location>
</feature>
<proteinExistence type="predicted"/>
<protein>
    <submittedName>
        <fullName evidence="1">PPR36 phosphatase</fullName>
    </submittedName>
</protein>
<comment type="caution">
    <text evidence="1">The sequence shown here is derived from an EMBL/GenBank/DDBJ whole genome shotgun (WGS) entry which is preliminary data.</text>
</comment>